<proteinExistence type="predicted"/>
<name>A0A0F9BED3_9ZZZZ</name>
<feature type="transmembrane region" description="Helical" evidence="1">
    <location>
        <begin position="33"/>
        <end position="49"/>
    </location>
</feature>
<feature type="transmembrane region" description="Helical" evidence="1">
    <location>
        <begin position="5"/>
        <end position="21"/>
    </location>
</feature>
<evidence type="ECO:0000256" key="1">
    <source>
        <dbReference type="SAM" id="Phobius"/>
    </source>
</evidence>
<evidence type="ECO:0008006" key="3">
    <source>
        <dbReference type="Google" id="ProtNLM"/>
    </source>
</evidence>
<organism evidence="2">
    <name type="scientific">marine sediment metagenome</name>
    <dbReference type="NCBI Taxonomy" id="412755"/>
    <lineage>
        <taxon>unclassified sequences</taxon>
        <taxon>metagenomes</taxon>
        <taxon>ecological metagenomes</taxon>
    </lineage>
</organism>
<gene>
    <name evidence="2" type="ORF">LCGC14_2737710</name>
</gene>
<accession>A0A0F9BED3</accession>
<reference evidence="2" key="1">
    <citation type="journal article" date="2015" name="Nature">
        <title>Complex archaea that bridge the gap between prokaryotes and eukaryotes.</title>
        <authorList>
            <person name="Spang A."/>
            <person name="Saw J.H."/>
            <person name="Jorgensen S.L."/>
            <person name="Zaremba-Niedzwiedzka K."/>
            <person name="Martijn J."/>
            <person name="Lind A.E."/>
            <person name="van Eijk R."/>
            <person name="Schleper C."/>
            <person name="Guy L."/>
            <person name="Ettema T.J."/>
        </authorList>
    </citation>
    <scope>NUCLEOTIDE SEQUENCE</scope>
</reference>
<evidence type="ECO:0000313" key="2">
    <source>
        <dbReference type="EMBL" id="KKK88979.1"/>
    </source>
</evidence>
<dbReference type="AlphaFoldDB" id="A0A0F9BED3"/>
<dbReference type="EMBL" id="LAZR01049719">
    <property type="protein sequence ID" value="KKK88979.1"/>
    <property type="molecule type" value="Genomic_DNA"/>
</dbReference>
<keyword evidence="1" id="KW-1133">Transmembrane helix</keyword>
<protein>
    <recommendedName>
        <fullName evidence="3">DUF4234 domain-containing protein</fullName>
    </recommendedName>
</protein>
<sequence>MILIIIAIFLYMFGWMAYFYWKQYGDGKQNISTVLWVTGLIFFFLNLFYKVDINA</sequence>
<comment type="caution">
    <text evidence="2">The sequence shown here is derived from an EMBL/GenBank/DDBJ whole genome shotgun (WGS) entry which is preliminary data.</text>
</comment>
<keyword evidence="1" id="KW-0812">Transmembrane</keyword>
<keyword evidence="1" id="KW-0472">Membrane</keyword>